<evidence type="ECO:0000313" key="1">
    <source>
        <dbReference type="EMBL" id="KAA1069189.1"/>
    </source>
</evidence>
<dbReference type="EMBL" id="VSWC01000183">
    <property type="protein sequence ID" value="KAA1069189.1"/>
    <property type="molecule type" value="Genomic_DNA"/>
</dbReference>
<evidence type="ECO:0000313" key="2">
    <source>
        <dbReference type="Proteomes" id="UP000324748"/>
    </source>
</evidence>
<name>A0A5B0LYU8_PUCGR</name>
<reference evidence="1 2" key="1">
    <citation type="submission" date="2019-05" db="EMBL/GenBank/DDBJ databases">
        <title>Emergence of the Ug99 lineage of the wheat stem rust pathogen through somatic hybridization.</title>
        <authorList>
            <person name="Li F."/>
            <person name="Upadhyaya N.M."/>
            <person name="Sperschneider J."/>
            <person name="Matny O."/>
            <person name="Nguyen-Phuc H."/>
            <person name="Mago R."/>
            <person name="Raley C."/>
            <person name="Miller M.E."/>
            <person name="Silverstein K.A.T."/>
            <person name="Henningsen E."/>
            <person name="Hirsch C.D."/>
            <person name="Visser B."/>
            <person name="Pretorius Z.A."/>
            <person name="Steffenson B.J."/>
            <person name="Schwessinger B."/>
            <person name="Dodds P.N."/>
            <person name="Figueroa M."/>
        </authorList>
    </citation>
    <scope>NUCLEOTIDE SEQUENCE [LARGE SCALE GENOMIC DNA]</scope>
    <source>
        <strain evidence="1">21-0</strain>
    </source>
</reference>
<keyword evidence="2" id="KW-1185">Reference proteome</keyword>
<sequence>MPGYASPSWHMCTTERLRMRISSSNVQQWEGRLTESCAPKMTTQVYIDPCKRELSDLSAAWLSSLPSTHSPRASIAQTLETDDYLQMPSTLREPLISPLIDHHLAEALA</sequence>
<dbReference type="AlphaFoldDB" id="A0A5B0LYU8"/>
<accession>A0A5B0LYU8</accession>
<organism evidence="1 2">
    <name type="scientific">Puccinia graminis f. sp. tritici</name>
    <dbReference type="NCBI Taxonomy" id="56615"/>
    <lineage>
        <taxon>Eukaryota</taxon>
        <taxon>Fungi</taxon>
        <taxon>Dikarya</taxon>
        <taxon>Basidiomycota</taxon>
        <taxon>Pucciniomycotina</taxon>
        <taxon>Pucciniomycetes</taxon>
        <taxon>Pucciniales</taxon>
        <taxon>Pucciniaceae</taxon>
        <taxon>Puccinia</taxon>
    </lineage>
</organism>
<dbReference type="Proteomes" id="UP000324748">
    <property type="component" value="Unassembled WGS sequence"/>
</dbReference>
<gene>
    <name evidence="1" type="ORF">PGT21_015701</name>
</gene>
<comment type="caution">
    <text evidence="1">The sequence shown here is derived from an EMBL/GenBank/DDBJ whole genome shotgun (WGS) entry which is preliminary data.</text>
</comment>
<proteinExistence type="predicted"/>
<protein>
    <submittedName>
        <fullName evidence="1">Uncharacterized protein</fullName>
    </submittedName>
</protein>